<keyword evidence="6" id="KW-1185">Reference proteome</keyword>
<dbReference type="InterPro" id="IPR000843">
    <property type="entry name" value="HTH_LacI"/>
</dbReference>
<dbReference type="AlphaFoldDB" id="A0A849BN57"/>
<dbReference type="PROSITE" id="PS50932">
    <property type="entry name" value="HTH_LACI_2"/>
    <property type="match status" value="1"/>
</dbReference>
<evidence type="ECO:0000313" key="6">
    <source>
        <dbReference type="Proteomes" id="UP000555552"/>
    </source>
</evidence>
<dbReference type="InterPro" id="IPR046335">
    <property type="entry name" value="LacI/GalR-like_sensor"/>
</dbReference>
<evidence type="ECO:0000259" key="4">
    <source>
        <dbReference type="PROSITE" id="PS50932"/>
    </source>
</evidence>
<evidence type="ECO:0000256" key="3">
    <source>
        <dbReference type="ARBA" id="ARBA00023163"/>
    </source>
</evidence>
<dbReference type="Pfam" id="PF13377">
    <property type="entry name" value="Peripla_BP_3"/>
    <property type="match status" value="1"/>
</dbReference>
<feature type="domain" description="HTH lacI-type" evidence="4">
    <location>
        <begin position="36"/>
        <end position="90"/>
    </location>
</feature>
<dbReference type="InterPro" id="IPR028082">
    <property type="entry name" value="Peripla_BP_I"/>
</dbReference>
<protein>
    <submittedName>
        <fullName evidence="5">LacI family DNA-binding transcriptional regulator</fullName>
    </submittedName>
</protein>
<dbReference type="CDD" id="cd06267">
    <property type="entry name" value="PBP1_LacI_sugar_binding-like"/>
    <property type="match status" value="1"/>
</dbReference>
<dbReference type="CDD" id="cd01392">
    <property type="entry name" value="HTH_LacI"/>
    <property type="match status" value="1"/>
</dbReference>
<dbReference type="SMART" id="SM00354">
    <property type="entry name" value="HTH_LACI"/>
    <property type="match status" value="1"/>
</dbReference>
<keyword evidence="2 5" id="KW-0238">DNA-binding</keyword>
<dbReference type="EMBL" id="JABEMA010000044">
    <property type="protein sequence ID" value="NNH22477.1"/>
    <property type="molecule type" value="Genomic_DNA"/>
</dbReference>
<dbReference type="SUPFAM" id="SSF47413">
    <property type="entry name" value="lambda repressor-like DNA-binding domains"/>
    <property type="match status" value="1"/>
</dbReference>
<name>A0A849BN57_9ACTN</name>
<dbReference type="Gene3D" id="3.40.50.2300">
    <property type="match status" value="2"/>
</dbReference>
<dbReference type="GO" id="GO:0003700">
    <property type="term" value="F:DNA-binding transcription factor activity"/>
    <property type="evidence" value="ECO:0007669"/>
    <property type="project" value="TreeGrafter"/>
</dbReference>
<reference evidence="5 6" key="1">
    <citation type="submission" date="2020-05" db="EMBL/GenBank/DDBJ databases">
        <title>MicrobeNet Type strains.</title>
        <authorList>
            <person name="Nicholson A.C."/>
        </authorList>
    </citation>
    <scope>NUCLEOTIDE SEQUENCE [LARGE SCALE GENOMIC DNA]</scope>
    <source>
        <strain evidence="5 6">JCM 14547</strain>
    </source>
</reference>
<keyword evidence="3" id="KW-0804">Transcription</keyword>
<dbReference type="PANTHER" id="PTHR30146">
    <property type="entry name" value="LACI-RELATED TRANSCRIPTIONAL REPRESSOR"/>
    <property type="match status" value="1"/>
</dbReference>
<dbReference type="SUPFAM" id="SSF53822">
    <property type="entry name" value="Periplasmic binding protein-like I"/>
    <property type="match status" value="1"/>
</dbReference>
<dbReference type="Pfam" id="PF00356">
    <property type="entry name" value="LacI"/>
    <property type="match status" value="1"/>
</dbReference>
<evidence type="ECO:0000256" key="1">
    <source>
        <dbReference type="ARBA" id="ARBA00023015"/>
    </source>
</evidence>
<dbReference type="Proteomes" id="UP000555552">
    <property type="component" value="Unassembled WGS sequence"/>
</dbReference>
<evidence type="ECO:0000256" key="2">
    <source>
        <dbReference type="ARBA" id="ARBA00023125"/>
    </source>
</evidence>
<organism evidence="5 6">
    <name type="scientific">Pseudokineococcus marinus</name>
    <dbReference type="NCBI Taxonomy" id="351215"/>
    <lineage>
        <taxon>Bacteria</taxon>
        <taxon>Bacillati</taxon>
        <taxon>Actinomycetota</taxon>
        <taxon>Actinomycetes</taxon>
        <taxon>Kineosporiales</taxon>
        <taxon>Kineosporiaceae</taxon>
        <taxon>Pseudokineococcus</taxon>
    </lineage>
</organism>
<dbReference type="Gene3D" id="1.10.260.40">
    <property type="entry name" value="lambda repressor-like DNA-binding domains"/>
    <property type="match status" value="1"/>
</dbReference>
<accession>A0A849BN57</accession>
<comment type="caution">
    <text evidence="5">The sequence shown here is derived from an EMBL/GenBank/DDBJ whole genome shotgun (WGS) entry which is preliminary data.</text>
</comment>
<evidence type="ECO:0000313" key="5">
    <source>
        <dbReference type="EMBL" id="NNH22477.1"/>
    </source>
</evidence>
<dbReference type="PANTHER" id="PTHR30146:SF153">
    <property type="entry name" value="LACTOSE OPERON REPRESSOR"/>
    <property type="match status" value="1"/>
</dbReference>
<sequence length="367" mass="38187">MSNVVDNGFDAEAERYCSAVTDLWQRATTPADPPRVTITDVARLAGVSVATVSKVVNGRYGVAAGTVERVRGVIAEVGYETSLVARSLRSHRTGVLGILVAEFEPFSTEILKGAARAVAGTGYEVLAYAGGGRAEEDAGWERRSLSRLGGTLIDGAVLVTPTVVGAPGGVPVVAIDPHAGPSDVPTVDADNVRGACLATEHLLELGHRRIAFLGGRPGLESARLREEGFRSAMAEAGVPVDPALVRVAGYRPQTTQEPARELLTGPDRPTAVFAANDVSAIATMEVARDLGLSVPGDLSVVGFDNVPEAALAQPPLTTVAQPMQAMGTAAVELLVRRLTGSPDEAPDGGTHVRLPTELVVRGSTRRL</sequence>
<dbReference type="PROSITE" id="PS00356">
    <property type="entry name" value="HTH_LACI_1"/>
    <property type="match status" value="1"/>
</dbReference>
<dbReference type="InterPro" id="IPR010982">
    <property type="entry name" value="Lambda_DNA-bd_dom_sf"/>
</dbReference>
<dbReference type="GO" id="GO:0000976">
    <property type="term" value="F:transcription cis-regulatory region binding"/>
    <property type="evidence" value="ECO:0007669"/>
    <property type="project" value="TreeGrafter"/>
</dbReference>
<proteinExistence type="predicted"/>
<keyword evidence="1" id="KW-0805">Transcription regulation</keyword>
<dbReference type="PRINTS" id="PR00036">
    <property type="entry name" value="HTHLACI"/>
</dbReference>
<gene>
    <name evidence="5" type="ORF">HLB09_05100</name>
</gene>